<proteinExistence type="predicted"/>
<feature type="compositionally biased region" description="Basic and acidic residues" evidence="1">
    <location>
        <begin position="1327"/>
        <end position="1338"/>
    </location>
</feature>
<sequence>MRPRPGRAPTHLRTEDLLFFLSALLLLTPANCFPSSAQLYVVCKNADSNTCVTWPVDFESATKFARQFYGPDDCGLSDLKPIPPHRKFIAVKHFSDMTSRFFCNAIKIQTAEQVIPFENVMPEIVRTRRQTNNRLRGRYRGQTQSQYLSIDRGNGKDDGKAEAHSAADSSRAIVTGNSGMGQAQSQTVYDPSCEDCISRSDTELASLARGPNGPGNRQQGTYNPDFNNGYNRQGQIPGTSFRGSNGDGSAPNTPGSGQNINGQNLPQFTTNQQKPQDNNYLTNQPGGMNGHNGIPQYSTQPGQQGGNGMLNNGKTPNQPPGVYGRPDGSSNQQLPPENIINRGVPGSNLQNRPGLINQQQLPNANNQWTNGLPNGNIDMSRIPGNVNRGQGPGGVPSNIPNGYQQTPNNVYTSHQTGLPNGGVLPNQNTLSQNNLPTQTLTPNGNTLTNYPGSAGGGSGGPNNNNQGNPFSWPVLSDILRQRGAGSTYFCCVVGPDNNIGNLFGSNGNRQPPYVGQNNINGPNGGESQSPTGQYGGAGHTPSGQYGGTGQTPTGQYGGTGQSPASQFGGTGHTPTGEYGKPGHGSTGPYRGTGQIPIGQYGGPGQVPTGQYGGTGQIPTGQYGNTGQNPAGQYGGAGRTPAGQYGGAGQTPAGQYGGAGQTPAGQYGGAGQTPAGQYGGAGQTPSGQYGGTSQIPPGQTPSGHYGGSSQIPTGQYGGSGLTPPGQLGGTGQIPTGQYGGTGQTPTGPYGGTGQGPTGQYGETGQIPTNQYGGTGQGPTSQYGGTGQIPTGQYGGTGQTPTGLYGQPGQGTTGPYGGTGQTPSGQIGGTSQIPTGQIGGPGQTPAGQYGATGQTPTGQYGGTGQTPTGQYGGPGQGTTGSFGGTGQTFTGQYGGPGQGPTGSYGGTVQTSTGQIGGTGQIPTGQIGGPGQTPAGQYGVTGQGPTGSYGGTGQGPTGPYGGTGQTPAGQYGGQGQIPTGQIGGTGQIPTGQIGGPVQFGATGQTPTGSYGGTGQGPTGPYGGTGQTPTGQFGGQVQTPTGQYGGPGQTPGSYGTTGPGNLQSTTGSFGGGTGQTPNGPYGGTGQTLNGPYGGIGQTSNGPYGGTGQTPNGPYGDTGQTLNVPFGGNGQTSNGPYGGTGQTSTGPYGGQGGQTGVINQGTGAFNNGYGGNGEPQNVVDPNSISSSFDDYDSEALASVAQAVNGTTAQATSKGGNEKGRAQTQVEGTYTGTGSFSANAEISDDNKAAQSHVSGSKKGASSSAEGTGRKNKSQASVKLGSETGSILTDSQSSGDMHSSSSQVQGSVKGGMADAQAKGPGSTSSQAQIGFTPYKEEDKEKHDILKTPFEGGGTASAQSSRRMGTSQSQLRGTFKYGISYNGAAQAGSSLDKDAVFSNLLPFDKIDVYDENNKNINVDLSSTEKPLDVTISNTEYNDQSFTTEKTENDYNQNTENEYTENHVNDFSDHQHMDHHKSDSQVNETTRAPPVGNRRSFQTNYANNGAEYDYPAEKDDTPEEYEIDDGFGENAPGEQGEYANYDDLSRDTETTHQDLTQSKIKKPYEIKQTTGGNTQHIILGSLNNHDAKIIQRNSEHPDETRVYQPGEKVPGMGGYTIPAGFTGSVKSVASKNKTYVVGSKYSPSQAQTVNLTPGTGKIRYVYPSNYGKNVNAKELRSLYHPKSDDNRYVSVSKSVTRDLDSESNIRKQYSHTYYTKSSSCGYFTFSCTMVSSAEGKKKVCKPKIPTNPDGTPMRC</sequence>
<protein>
    <recommendedName>
        <fullName evidence="3">Mucin-like domain-containing protein</fullName>
    </recommendedName>
</protein>
<feature type="compositionally biased region" description="Gly residues" evidence="1">
    <location>
        <begin position="1064"/>
        <end position="1103"/>
    </location>
</feature>
<name>A0ABR3IMY9_LOXSC</name>
<dbReference type="Proteomes" id="UP001549920">
    <property type="component" value="Unassembled WGS sequence"/>
</dbReference>
<feature type="compositionally biased region" description="Polar residues" evidence="1">
    <location>
        <begin position="429"/>
        <end position="448"/>
    </location>
</feature>
<feature type="region of interest" description="Disordered" evidence="1">
    <location>
        <begin position="131"/>
        <end position="168"/>
    </location>
</feature>
<evidence type="ECO:0000313" key="4">
    <source>
        <dbReference type="EMBL" id="KAL0902421.1"/>
    </source>
</evidence>
<evidence type="ECO:0000313" key="5">
    <source>
        <dbReference type="Proteomes" id="UP001549920"/>
    </source>
</evidence>
<feature type="compositionally biased region" description="Gly residues" evidence="1">
    <location>
        <begin position="714"/>
        <end position="757"/>
    </location>
</feature>
<feature type="compositionally biased region" description="Basic and acidic residues" evidence="1">
    <location>
        <begin position="153"/>
        <end position="165"/>
    </location>
</feature>
<keyword evidence="5" id="KW-1185">Reference proteome</keyword>
<feature type="compositionally biased region" description="Polar residues" evidence="1">
    <location>
        <begin position="250"/>
        <end position="286"/>
    </location>
</feature>
<feature type="compositionally biased region" description="Gly residues" evidence="1">
    <location>
        <begin position="1131"/>
        <end position="1150"/>
    </location>
</feature>
<feature type="region of interest" description="Disordered" evidence="1">
    <location>
        <begin position="205"/>
        <end position="373"/>
    </location>
</feature>
<feature type="compositionally biased region" description="Polar residues" evidence="1">
    <location>
        <begin position="1174"/>
        <end position="1183"/>
    </location>
</feature>
<feature type="region of interest" description="Disordered" evidence="1">
    <location>
        <begin position="429"/>
        <end position="469"/>
    </location>
</feature>
<feature type="signal peptide" evidence="2">
    <location>
        <begin position="1"/>
        <end position="32"/>
    </location>
</feature>
<dbReference type="Pfam" id="PF16058">
    <property type="entry name" value="Mucin-like"/>
    <property type="match status" value="1"/>
</dbReference>
<feature type="compositionally biased region" description="Polar residues" evidence="1">
    <location>
        <begin position="347"/>
        <end position="373"/>
    </location>
</feature>
<feature type="compositionally biased region" description="Low complexity" evidence="1">
    <location>
        <begin position="1046"/>
        <end position="1063"/>
    </location>
</feature>
<feature type="compositionally biased region" description="Low complexity" evidence="1">
    <location>
        <begin position="1248"/>
        <end position="1258"/>
    </location>
</feature>
<feature type="compositionally biased region" description="Basic and acidic residues" evidence="1">
    <location>
        <begin position="1459"/>
        <end position="1470"/>
    </location>
</feature>
<feature type="compositionally biased region" description="Gly residues" evidence="1">
    <location>
        <begin position="804"/>
        <end position="818"/>
    </location>
</feature>
<feature type="chain" id="PRO_5045245380" description="Mucin-like domain-containing protein" evidence="2">
    <location>
        <begin position="33"/>
        <end position="1746"/>
    </location>
</feature>
<feature type="compositionally biased region" description="Low complexity" evidence="1">
    <location>
        <begin position="1284"/>
        <end position="1304"/>
    </location>
</feature>
<feature type="compositionally biased region" description="Gly residues" evidence="1">
    <location>
        <begin position="857"/>
        <end position="903"/>
    </location>
</feature>
<dbReference type="InterPro" id="IPR032059">
    <property type="entry name" value="Mucin-like"/>
</dbReference>
<accession>A0ABR3IMY9</accession>
<gene>
    <name evidence="4" type="ORF">ABMA27_000298</name>
</gene>
<evidence type="ECO:0000256" key="2">
    <source>
        <dbReference type="SAM" id="SignalP"/>
    </source>
</evidence>
<comment type="caution">
    <text evidence="4">The sequence shown here is derived from an EMBL/GenBank/DDBJ whole genome shotgun (WGS) entry which is preliminary data.</text>
</comment>
<feature type="compositionally biased region" description="Gly residues" evidence="1">
    <location>
        <begin position="599"/>
        <end position="615"/>
    </location>
</feature>
<feature type="compositionally biased region" description="Acidic residues" evidence="1">
    <location>
        <begin position="1507"/>
        <end position="1518"/>
    </location>
</feature>
<reference evidence="4 5" key="1">
    <citation type="submission" date="2024-06" db="EMBL/GenBank/DDBJ databases">
        <title>A chromosome-level genome assembly of beet webworm, Loxostege sticticalis.</title>
        <authorList>
            <person name="Zhang Y."/>
        </authorList>
    </citation>
    <scope>NUCLEOTIDE SEQUENCE [LARGE SCALE GENOMIC DNA]</scope>
    <source>
        <strain evidence="4">AQ026</strain>
        <tissue evidence="4">Whole body</tissue>
    </source>
</reference>
<feature type="compositionally biased region" description="Low complexity" evidence="1">
    <location>
        <begin position="1023"/>
        <end position="1038"/>
    </location>
</feature>
<feature type="compositionally biased region" description="Gly residues" evidence="1">
    <location>
        <begin position="936"/>
        <end position="983"/>
    </location>
</feature>
<feature type="compositionally biased region" description="Gly residues" evidence="1">
    <location>
        <begin position="912"/>
        <end position="928"/>
    </location>
</feature>
<evidence type="ECO:0000256" key="1">
    <source>
        <dbReference type="SAM" id="MobiDB-lite"/>
    </source>
</evidence>
<feature type="region of interest" description="Disordered" evidence="1">
    <location>
        <begin position="1201"/>
        <end position="1361"/>
    </location>
</feature>
<feature type="compositionally biased region" description="Polar residues" evidence="1">
    <location>
        <begin position="1348"/>
        <end position="1361"/>
    </location>
</feature>
<feature type="compositionally biased region" description="Polar residues" evidence="1">
    <location>
        <begin position="503"/>
        <end position="532"/>
    </location>
</feature>
<feature type="region of interest" description="Disordered" evidence="1">
    <location>
        <begin position="503"/>
        <end position="1185"/>
    </location>
</feature>
<dbReference type="EMBL" id="JBEUOH010000001">
    <property type="protein sequence ID" value="KAL0902421.1"/>
    <property type="molecule type" value="Genomic_DNA"/>
</dbReference>
<feature type="compositionally biased region" description="Polar residues" evidence="1">
    <location>
        <begin position="616"/>
        <end position="630"/>
    </location>
</feature>
<keyword evidence="2" id="KW-0732">Signal</keyword>
<feature type="compositionally biased region" description="Low complexity" evidence="1">
    <location>
        <begin position="841"/>
        <end position="856"/>
    </location>
</feature>
<feature type="compositionally biased region" description="Polar residues" evidence="1">
    <location>
        <begin position="1216"/>
        <end position="1234"/>
    </location>
</feature>
<organism evidence="4 5">
    <name type="scientific">Loxostege sticticalis</name>
    <name type="common">Beet webworm moth</name>
    <dbReference type="NCBI Taxonomy" id="481309"/>
    <lineage>
        <taxon>Eukaryota</taxon>
        <taxon>Metazoa</taxon>
        <taxon>Ecdysozoa</taxon>
        <taxon>Arthropoda</taxon>
        <taxon>Hexapoda</taxon>
        <taxon>Insecta</taxon>
        <taxon>Pterygota</taxon>
        <taxon>Neoptera</taxon>
        <taxon>Endopterygota</taxon>
        <taxon>Lepidoptera</taxon>
        <taxon>Glossata</taxon>
        <taxon>Ditrysia</taxon>
        <taxon>Pyraloidea</taxon>
        <taxon>Crambidae</taxon>
        <taxon>Pyraustinae</taxon>
        <taxon>Loxostege</taxon>
    </lineage>
</organism>
<feature type="region of interest" description="Disordered" evidence="1">
    <location>
        <begin position="1459"/>
        <end position="1531"/>
    </location>
</feature>
<feature type="compositionally biased region" description="Gly residues" evidence="1">
    <location>
        <begin position="632"/>
        <end position="681"/>
    </location>
</feature>
<feature type="compositionally biased region" description="Gly residues" evidence="1">
    <location>
        <begin position="1006"/>
        <end position="1022"/>
    </location>
</feature>
<feature type="compositionally biased region" description="Polar residues" evidence="1">
    <location>
        <begin position="682"/>
        <end position="712"/>
    </location>
</feature>
<evidence type="ECO:0000259" key="3">
    <source>
        <dbReference type="Pfam" id="PF16058"/>
    </source>
</evidence>
<feature type="compositionally biased region" description="Polar residues" evidence="1">
    <location>
        <begin position="215"/>
        <end position="243"/>
    </location>
</feature>
<feature type="compositionally biased region" description="Gly residues" evidence="1">
    <location>
        <begin position="533"/>
        <end position="560"/>
    </location>
</feature>
<feature type="domain" description="Mucin-like" evidence="3">
    <location>
        <begin position="602"/>
        <end position="689"/>
    </location>
</feature>